<name>A0A5C6AT96_9BACT</name>
<feature type="region of interest" description="Disordered" evidence="1">
    <location>
        <begin position="1"/>
        <end position="20"/>
    </location>
</feature>
<reference evidence="2 3" key="1">
    <citation type="submission" date="2019-02" db="EMBL/GenBank/DDBJ databases">
        <title>Deep-cultivation of Planctomycetes and their phenomic and genomic characterization uncovers novel biology.</title>
        <authorList>
            <person name="Wiegand S."/>
            <person name="Jogler M."/>
            <person name="Boedeker C."/>
            <person name="Pinto D."/>
            <person name="Vollmers J."/>
            <person name="Rivas-Marin E."/>
            <person name="Kohn T."/>
            <person name="Peeters S.H."/>
            <person name="Heuer A."/>
            <person name="Rast P."/>
            <person name="Oberbeckmann S."/>
            <person name="Bunk B."/>
            <person name="Jeske O."/>
            <person name="Meyerdierks A."/>
            <person name="Storesund J.E."/>
            <person name="Kallscheuer N."/>
            <person name="Luecker S."/>
            <person name="Lage O.M."/>
            <person name="Pohl T."/>
            <person name="Merkel B.J."/>
            <person name="Hornburger P."/>
            <person name="Mueller R.-W."/>
            <person name="Bruemmer F."/>
            <person name="Labrenz M."/>
            <person name="Spormann A.M."/>
            <person name="Op Den Camp H."/>
            <person name="Overmann J."/>
            <person name="Amann R."/>
            <person name="Jetten M.S.M."/>
            <person name="Mascher T."/>
            <person name="Medema M.H."/>
            <person name="Devos D.P."/>
            <person name="Kaster A.-K."/>
            <person name="Ovreas L."/>
            <person name="Rohde M."/>
            <person name="Galperin M.Y."/>
            <person name="Jogler C."/>
        </authorList>
    </citation>
    <scope>NUCLEOTIDE SEQUENCE [LARGE SCALE GENOMIC DNA]</scope>
    <source>
        <strain evidence="2 3">Pla52n</strain>
    </source>
</reference>
<evidence type="ECO:0000256" key="1">
    <source>
        <dbReference type="SAM" id="MobiDB-lite"/>
    </source>
</evidence>
<evidence type="ECO:0000313" key="2">
    <source>
        <dbReference type="EMBL" id="TWU02499.1"/>
    </source>
</evidence>
<comment type="caution">
    <text evidence="2">The sequence shown here is derived from an EMBL/GenBank/DDBJ whole genome shotgun (WGS) entry which is preliminary data.</text>
</comment>
<organism evidence="2 3">
    <name type="scientific">Stieleria varia</name>
    <dbReference type="NCBI Taxonomy" id="2528005"/>
    <lineage>
        <taxon>Bacteria</taxon>
        <taxon>Pseudomonadati</taxon>
        <taxon>Planctomycetota</taxon>
        <taxon>Planctomycetia</taxon>
        <taxon>Pirellulales</taxon>
        <taxon>Pirellulaceae</taxon>
        <taxon>Stieleria</taxon>
    </lineage>
</organism>
<proteinExistence type="predicted"/>
<feature type="compositionally biased region" description="Acidic residues" evidence="1">
    <location>
        <begin position="1"/>
        <end position="15"/>
    </location>
</feature>
<protein>
    <submittedName>
        <fullName evidence="2">Uncharacterized protein</fullName>
    </submittedName>
</protein>
<accession>A0A5C6AT96</accession>
<evidence type="ECO:0000313" key="3">
    <source>
        <dbReference type="Proteomes" id="UP000320176"/>
    </source>
</evidence>
<dbReference type="AlphaFoldDB" id="A0A5C6AT96"/>
<gene>
    <name evidence="2" type="ORF">Pla52n_35490</name>
</gene>
<keyword evidence="3" id="KW-1185">Reference proteome</keyword>
<sequence length="82" mass="8928">MDFYVGDEDEQNDTMDDFKGVSEPPEFAALLKSRSLCFVIVNCSEAHAAAVNSILDRLRTNGIIDFDATDDVSVLDGSPILS</sequence>
<dbReference type="Proteomes" id="UP000320176">
    <property type="component" value="Unassembled WGS sequence"/>
</dbReference>
<dbReference type="EMBL" id="SJPN01000004">
    <property type="protein sequence ID" value="TWU02499.1"/>
    <property type="molecule type" value="Genomic_DNA"/>
</dbReference>